<accession>A0A1X6NXY7</accession>
<protein>
    <submittedName>
        <fullName evidence="2">Uncharacterized protein</fullName>
    </submittedName>
</protein>
<sequence>MGDPRLVVGSTVQARVRHNRSAFTCALLLGSRADDAMANGIVTAVTRSKVDGRTSTTISGRFECLGTTAVKTLGLRSIRAGPAPAPSPPLPPSSPPPMQLRLCSPR</sequence>
<proteinExistence type="predicted"/>
<evidence type="ECO:0000256" key="1">
    <source>
        <dbReference type="SAM" id="MobiDB-lite"/>
    </source>
</evidence>
<dbReference type="AlphaFoldDB" id="A0A1X6NXY7"/>
<organism evidence="2 3">
    <name type="scientific">Porphyra umbilicalis</name>
    <name type="common">Purple laver</name>
    <name type="synonym">Red alga</name>
    <dbReference type="NCBI Taxonomy" id="2786"/>
    <lineage>
        <taxon>Eukaryota</taxon>
        <taxon>Rhodophyta</taxon>
        <taxon>Bangiophyceae</taxon>
        <taxon>Bangiales</taxon>
        <taxon>Bangiaceae</taxon>
        <taxon>Porphyra</taxon>
    </lineage>
</organism>
<feature type="compositionally biased region" description="Pro residues" evidence="1">
    <location>
        <begin position="83"/>
        <end position="98"/>
    </location>
</feature>
<dbReference type="Proteomes" id="UP000218209">
    <property type="component" value="Unassembled WGS sequence"/>
</dbReference>
<dbReference type="EMBL" id="KV918996">
    <property type="protein sequence ID" value="OSX73442.1"/>
    <property type="molecule type" value="Genomic_DNA"/>
</dbReference>
<name>A0A1X6NXY7_PORUM</name>
<evidence type="ECO:0000313" key="2">
    <source>
        <dbReference type="EMBL" id="OSX73442.1"/>
    </source>
</evidence>
<keyword evidence="3" id="KW-1185">Reference proteome</keyword>
<evidence type="ECO:0000313" key="3">
    <source>
        <dbReference type="Proteomes" id="UP000218209"/>
    </source>
</evidence>
<feature type="region of interest" description="Disordered" evidence="1">
    <location>
        <begin position="78"/>
        <end position="106"/>
    </location>
</feature>
<reference evidence="2 3" key="1">
    <citation type="submission" date="2017-03" db="EMBL/GenBank/DDBJ databases">
        <title>WGS assembly of Porphyra umbilicalis.</title>
        <authorList>
            <person name="Brawley S.H."/>
            <person name="Blouin N.A."/>
            <person name="Ficko-Blean E."/>
            <person name="Wheeler G.L."/>
            <person name="Lohr M."/>
            <person name="Goodson H.V."/>
            <person name="Jenkins J.W."/>
            <person name="Blaby-Haas C.E."/>
            <person name="Helliwell K.E."/>
            <person name="Chan C."/>
            <person name="Marriage T."/>
            <person name="Bhattacharya D."/>
            <person name="Klein A.S."/>
            <person name="Badis Y."/>
            <person name="Brodie J."/>
            <person name="Cao Y."/>
            <person name="Collen J."/>
            <person name="Dittami S.M."/>
            <person name="Gachon C.M."/>
            <person name="Green B.R."/>
            <person name="Karpowicz S."/>
            <person name="Kim J.W."/>
            <person name="Kudahl U."/>
            <person name="Lin S."/>
            <person name="Michel G."/>
            <person name="Mittag M."/>
            <person name="Olson B.J."/>
            <person name="Pangilinan J."/>
            <person name="Peng Y."/>
            <person name="Qiu H."/>
            <person name="Shu S."/>
            <person name="Singer J.T."/>
            <person name="Smith A.G."/>
            <person name="Sprecher B.N."/>
            <person name="Wagner V."/>
            <person name="Wang W."/>
            <person name="Wang Z.-Y."/>
            <person name="Yan J."/>
            <person name="Yarish C."/>
            <person name="Zoeuner-Riek S."/>
            <person name="Zhuang Y."/>
            <person name="Zou Y."/>
            <person name="Lindquist E.A."/>
            <person name="Grimwood J."/>
            <person name="Barry K."/>
            <person name="Rokhsar D.S."/>
            <person name="Schmutz J."/>
            <person name="Stiller J.W."/>
            <person name="Grossman A.R."/>
            <person name="Prochnik S.E."/>
        </authorList>
    </citation>
    <scope>NUCLEOTIDE SEQUENCE [LARGE SCALE GENOMIC DNA]</scope>
    <source>
        <strain evidence="2">4086291</strain>
    </source>
</reference>
<gene>
    <name evidence="2" type="ORF">BU14_0347s0006</name>
</gene>